<evidence type="ECO:0000259" key="2">
    <source>
        <dbReference type="Pfam" id="PF03372"/>
    </source>
</evidence>
<dbReference type="Pfam" id="PF03372">
    <property type="entry name" value="Exo_endo_phos"/>
    <property type="match status" value="1"/>
</dbReference>
<dbReference type="InterPro" id="IPR036691">
    <property type="entry name" value="Endo/exonu/phosph_ase_sf"/>
</dbReference>
<name>A0A2I1H7A6_9GLOM</name>
<evidence type="ECO:0000256" key="1">
    <source>
        <dbReference type="SAM" id="MobiDB-lite"/>
    </source>
</evidence>
<protein>
    <submittedName>
        <fullName evidence="3">DNase I-like protein</fullName>
    </submittedName>
</protein>
<evidence type="ECO:0000313" key="4">
    <source>
        <dbReference type="Proteomes" id="UP000234323"/>
    </source>
</evidence>
<dbReference type="VEuPathDB" id="FungiDB:RhiirA1_474087"/>
<dbReference type="EMBL" id="LLXI01001679">
    <property type="protein sequence ID" value="PKY54752.1"/>
    <property type="molecule type" value="Genomic_DNA"/>
</dbReference>
<dbReference type="VEuPathDB" id="FungiDB:FUN_023072"/>
<keyword evidence="4" id="KW-1185">Reference proteome</keyword>
<dbReference type="AlphaFoldDB" id="A0A2I1H7A6"/>
<dbReference type="Gene3D" id="3.60.10.10">
    <property type="entry name" value="Endonuclease/exonuclease/phosphatase"/>
    <property type="match status" value="1"/>
</dbReference>
<feature type="domain" description="Endonuclease/exonuclease/phosphatase" evidence="2">
    <location>
        <begin position="61"/>
        <end position="287"/>
    </location>
</feature>
<evidence type="ECO:0000313" key="3">
    <source>
        <dbReference type="EMBL" id="PKY54752.1"/>
    </source>
</evidence>
<dbReference type="InterPro" id="IPR005135">
    <property type="entry name" value="Endo/exonuclease/phosphatase"/>
</dbReference>
<organism evidence="3 4">
    <name type="scientific">Rhizophagus irregularis</name>
    <dbReference type="NCBI Taxonomy" id="588596"/>
    <lineage>
        <taxon>Eukaryota</taxon>
        <taxon>Fungi</taxon>
        <taxon>Fungi incertae sedis</taxon>
        <taxon>Mucoromycota</taxon>
        <taxon>Glomeromycotina</taxon>
        <taxon>Glomeromycetes</taxon>
        <taxon>Glomerales</taxon>
        <taxon>Glomeraceae</taxon>
        <taxon>Rhizophagus</taxon>
    </lineage>
</organism>
<reference evidence="3 4" key="1">
    <citation type="submission" date="2015-10" db="EMBL/GenBank/DDBJ databases">
        <title>Genome analyses suggest a sexual origin of heterokaryosis in a supposedly ancient asexual fungus.</title>
        <authorList>
            <person name="Ropars J."/>
            <person name="Sedzielewska K."/>
            <person name="Noel J."/>
            <person name="Charron P."/>
            <person name="Farinelli L."/>
            <person name="Marton T."/>
            <person name="Kruger M."/>
            <person name="Pelin A."/>
            <person name="Brachmann A."/>
            <person name="Corradi N."/>
        </authorList>
    </citation>
    <scope>NUCLEOTIDE SEQUENCE [LARGE SCALE GENOMIC DNA]</scope>
    <source>
        <strain evidence="3 4">A4</strain>
    </source>
</reference>
<dbReference type="GO" id="GO:0003824">
    <property type="term" value="F:catalytic activity"/>
    <property type="evidence" value="ECO:0007669"/>
    <property type="project" value="InterPro"/>
</dbReference>
<dbReference type="SUPFAM" id="SSF56219">
    <property type="entry name" value="DNase I-like"/>
    <property type="match status" value="1"/>
</dbReference>
<comment type="caution">
    <text evidence="3">The sequence shown here is derived from an EMBL/GenBank/DDBJ whole genome shotgun (WGS) entry which is preliminary data.</text>
</comment>
<accession>A0A2I1H7A6</accession>
<gene>
    <name evidence="3" type="ORF">RhiirA4_426992</name>
</gene>
<dbReference type="VEuPathDB" id="FungiDB:RhiirFUN_002267"/>
<dbReference type="Proteomes" id="UP000234323">
    <property type="component" value="Unassembled WGS sequence"/>
</dbReference>
<proteinExistence type="predicted"/>
<sequence length="585" mass="66548">MTDNPSIKGGNQGRHPPDSALSVYNNINPPLTSSFSKHCFNISPEQHDRELNFSNILRLGTLNVRSLVHASKQLNLFSLLLSHQLHGLILTETNLQSPAHKYVCDPYLSRYNYHKWFSFSASANHHAGVGILLHSCLAMYVIKKRFHKDRLISLLLQLPGRQNLLIIGAYVPPFGGINNKLITECHSVLIDWISSARASDTHIMLGGDLNANFDSFINILSNDNISTPLHPLFRYLHMHQFDDLGALDPDTSSPLPTFKSTSSRQLSRLDYLWTSPGFFIAHLWSHVEDTLDTFNSDHFLLIGFFDFLSIRDLRAPSYLKQQLRYRTVYNVHAALPDQKALFTSKVDVGLRTLDLSSTTTNLNRNWHRLKTALLNAARTAFPKQNISLNHTKKVSPDLQPYMHIGHKLDHYIGSLSRVFTVSELNASWNRFYFSFNQEFLDLFADSSNLLNQLPPPNSLYSDFISSDLSFTSYLARFKSFLRPTRRLISAKLRLELNIEKNNAMKSAIAERNVNFYEDKGKFIRSSLNREKRSIVLDRVLVTDVPGKPQLLIAPDDIHKAAIKHFQNIVGPSKSPFKSLSALPER</sequence>
<feature type="region of interest" description="Disordered" evidence="1">
    <location>
        <begin position="1"/>
        <end position="21"/>
    </location>
</feature>